<dbReference type="SUPFAM" id="SSF56281">
    <property type="entry name" value="Metallo-hydrolase/oxidoreductase"/>
    <property type="match status" value="1"/>
</dbReference>
<protein>
    <submittedName>
        <fullName evidence="2">Metallo-beta-lactamase superfamily protein</fullName>
    </submittedName>
</protein>
<name>A0A1I5J9E4_9HYPH</name>
<evidence type="ECO:0000313" key="2">
    <source>
        <dbReference type="EMBL" id="SFO69006.1"/>
    </source>
</evidence>
<dbReference type="STRING" id="655353.SAMN04488056_11114"/>
<dbReference type="RefSeq" id="WP_090074471.1">
    <property type="nucleotide sequence ID" value="NZ_FOVR01000011.1"/>
</dbReference>
<sequence>MARLIAISGLNRKSAALFLVEIGGRRILFDFGDGLEPGEHPDIASIGKVDALCLSHAHEDHIGSLLRLDEVGMPPVYATKRCFDDIPAGIVPADRREIPQKGQFDLLGIPMTVGQSGHAPGGVWFHLPTDLGGFIYSGDVSAESDSMPMDPMPPAATLLIDASYGDRDSLLTEQKQQIIAKAKGGAVVCCPPAGRGADMVHALRQAGYEVKAEAIIAKEYQIAMGHTVPVVDAETANPEDVIVTTGSNGEEGLSADLLKREGFRFLFSSHVPKGSPAFPLIAEKRAQWLPWNVHPRLRDILIWADQCRADRVIPAFLDITTAPKLVSGLGPRLALKRELEI</sequence>
<dbReference type="Pfam" id="PF00753">
    <property type="entry name" value="Lactamase_B"/>
    <property type="match status" value="1"/>
</dbReference>
<proteinExistence type="predicted"/>
<dbReference type="AlphaFoldDB" id="A0A1I5J9E4"/>
<dbReference type="OrthoDB" id="9803916at2"/>
<dbReference type="GO" id="GO:0004521">
    <property type="term" value="F:RNA endonuclease activity"/>
    <property type="evidence" value="ECO:0007669"/>
    <property type="project" value="TreeGrafter"/>
</dbReference>
<dbReference type="InterPro" id="IPR001279">
    <property type="entry name" value="Metallo-B-lactamas"/>
</dbReference>
<gene>
    <name evidence="2" type="ORF">SAMN04488056_11114</name>
</gene>
<dbReference type="InterPro" id="IPR036866">
    <property type="entry name" value="RibonucZ/Hydroxyglut_hydro"/>
</dbReference>
<dbReference type="SMART" id="SM00849">
    <property type="entry name" value="Lactamase_B"/>
    <property type="match status" value="1"/>
</dbReference>
<evidence type="ECO:0000259" key="1">
    <source>
        <dbReference type="SMART" id="SM00849"/>
    </source>
</evidence>
<dbReference type="InterPro" id="IPR050698">
    <property type="entry name" value="MBL"/>
</dbReference>
<organism evidence="2 3">
    <name type="scientific">Cohaesibacter marisflavi</name>
    <dbReference type="NCBI Taxonomy" id="655353"/>
    <lineage>
        <taxon>Bacteria</taxon>
        <taxon>Pseudomonadati</taxon>
        <taxon>Pseudomonadota</taxon>
        <taxon>Alphaproteobacteria</taxon>
        <taxon>Hyphomicrobiales</taxon>
        <taxon>Cohaesibacteraceae</taxon>
    </lineage>
</organism>
<accession>A0A1I5J9E4</accession>
<dbReference type="EMBL" id="FOVR01000011">
    <property type="protein sequence ID" value="SFO69006.1"/>
    <property type="molecule type" value="Genomic_DNA"/>
</dbReference>
<dbReference type="Gene3D" id="3.60.15.10">
    <property type="entry name" value="Ribonuclease Z/Hydroxyacylglutathione hydrolase-like"/>
    <property type="match status" value="1"/>
</dbReference>
<evidence type="ECO:0000313" key="3">
    <source>
        <dbReference type="Proteomes" id="UP000199236"/>
    </source>
</evidence>
<keyword evidence="3" id="KW-1185">Reference proteome</keyword>
<dbReference type="Proteomes" id="UP000199236">
    <property type="component" value="Unassembled WGS sequence"/>
</dbReference>
<dbReference type="PANTHER" id="PTHR11203:SF52">
    <property type="entry name" value="MRNA 3-END PROCESSING FACTOR"/>
    <property type="match status" value="1"/>
</dbReference>
<reference evidence="2 3" key="1">
    <citation type="submission" date="2016-10" db="EMBL/GenBank/DDBJ databases">
        <authorList>
            <person name="de Groot N.N."/>
        </authorList>
    </citation>
    <scope>NUCLEOTIDE SEQUENCE [LARGE SCALE GENOMIC DNA]</scope>
    <source>
        <strain evidence="2 3">CGMCC 1.9157</strain>
    </source>
</reference>
<feature type="domain" description="Metallo-beta-lactamase" evidence="1">
    <location>
        <begin position="14"/>
        <end position="183"/>
    </location>
</feature>
<dbReference type="PANTHER" id="PTHR11203">
    <property type="entry name" value="CLEAVAGE AND POLYADENYLATION SPECIFICITY FACTOR FAMILY MEMBER"/>
    <property type="match status" value="1"/>
</dbReference>